<keyword evidence="12" id="KW-1185">Reference proteome</keyword>
<feature type="region of interest" description="Disordered" evidence="9">
    <location>
        <begin position="468"/>
        <end position="490"/>
    </location>
</feature>
<dbReference type="OrthoDB" id="1927254at2759"/>
<dbReference type="InterPro" id="IPR003851">
    <property type="entry name" value="Znf_Dof"/>
</dbReference>
<feature type="compositionally biased region" description="Basic and acidic residues" evidence="9">
    <location>
        <begin position="113"/>
        <end position="127"/>
    </location>
</feature>
<feature type="region of interest" description="Disordered" evidence="9">
    <location>
        <begin position="39"/>
        <end position="58"/>
    </location>
</feature>
<dbReference type="EMBL" id="KV010094">
    <property type="protein sequence ID" value="KZV28554.1"/>
    <property type="molecule type" value="Genomic_DNA"/>
</dbReference>
<keyword evidence="1" id="KW-0479">Metal-binding</keyword>
<keyword evidence="4" id="KW-0805">Transcription regulation</keyword>
<protein>
    <submittedName>
        <fullName evidence="11">Zinc finger protein</fullName>
    </submittedName>
</protein>
<evidence type="ECO:0000256" key="1">
    <source>
        <dbReference type="ARBA" id="ARBA00022723"/>
    </source>
</evidence>
<sequence length="512" mass="56125">MFVERDPKIKLFGKTIELQEAAAAAPAVTSLPVPTQCSVAAEEDGSHHDPPCSSDSMLEDRNLDLDAEEQESTKSLSDTIQDAAKKGGLGQPTMEEEFRDSNRIPEDSTTPSADDRAVANKTSKTEEDQNGAGNSQDRTLKKPDKILPCPRCNSMDTKFCYFNNYNVNQPRHFCKNCHRYWTAGGTMRNVPIGAGRRKNKNTVSQFRHLTVREALQSAQVDIPNVIHPAALNPNNSTVLTFNSDTPLCESMASALNIADESIINSRRNGFHRTEANISVSHGSKVNRDDPQFRTFTSTASSTSDKCKSVLPESTSNFPPVPPRVPCFPGAPWHFPWHSDPWSTPMSPPTVSPATFPVPFFSTTLPYWGCAVPGAWNVPWVFPQMPTAIQCDKPQSSSDPNSPTLGKHSRDENLLKSPNGNEAEPQKESSSEKSLWIPKTLRIDDPEEAAKSSIWETLGIKHDSVDSLGGADLFKPFQSQSNSDEKSSVLETSSVLHANPAALSRALSFQESS</sequence>
<evidence type="ECO:0000313" key="12">
    <source>
        <dbReference type="Proteomes" id="UP000250235"/>
    </source>
</evidence>
<evidence type="ECO:0000313" key="11">
    <source>
        <dbReference type="EMBL" id="KZV28554.1"/>
    </source>
</evidence>
<evidence type="ECO:0000256" key="9">
    <source>
        <dbReference type="SAM" id="MobiDB-lite"/>
    </source>
</evidence>
<dbReference type="GO" id="GO:0005634">
    <property type="term" value="C:nucleus"/>
    <property type="evidence" value="ECO:0007669"/>
    <property type="project" value="UniProtKB-SubCell"/>
</dbReference>
<comment type="subcellular location">
    <subcellularLocation>
        <location evidence="8">Nucleus</location>
    </subcellularLocation>
</comment>
<dbReference type="PROSITE" id="PS01361">
    <property type="entry name" value="ZF_DOF_1"/>
    <property type="match status" value="1"/>
</dbReference>
<dbReference type="InterPro" id="IPR045174">
    <property type="entry name" value="Dof"/>
</dbReference>
<evidence type="ECO:0000256" key="4">
    <source>
        <dbReference type="ARBA" id="ARBA00023015"/>
    </source>
</evidence>
<dbReference type="GO" id="GO:0008270">
    <property type="term" value="F:zinc ion binding"/>
    <property type="evidence" value="ECO:0007669"/>
    <property type="project" value="UniProtKB-KW"/>
</dbReference>
<keyword evidence="3" id="KW-0862">Zinc</keyword>
<organism evidence="11 12">
    <name type="scientific">Dorcoceras hygrometricum</name>
    <dbReference type="NCBI Taxonomy" id="472368"/>
    <lineage>
        <taxon>Eukaryota</taxon>
        <taxon>Viridiplantae</taxon>
        <taxon>Streptophyta</taxon>
        <taxon>Embryophyta</taxon>
        <taxon>Tracheophyta</taxon>
        <taxon>Spermatophyta</taxon>
        <taxon>Magnoliopsida</taxon>
        <taxon>eudicotyledons</taxon>
        <taxon>Gunneridae</taxon>
        <taxon>Pentapetalae</taxon>
        <taxon>asterids</taxon>
        <taxon>lamiids</taxon>
        <taxon>Lamiales</taxon>
        <taxon>Gesneriaceae</taxon>
        <taxon>Didymocarpoideae</taxon>
        <taxon>Trichosporeae</taxon>
        <taxon>Loxocarpinae</taxon>
        <taxon>Dorcoceras</taxon>
    </lineage>
</organism>
<proteinExistence type="predicted"/>
<feature type="domain" description="Dof-type" evidence="10">
    <location>
        <begin position="147"/>
        <end position="201"/>
    </location>
</feature>
<evidence type="ECO:0000259" key="10">
    <source>
        <dbReference type="PROSITE" id="PS50884"/>
    </source>
</evidence>
<evidence type="ECO:0000256" key="5">
    <source>
        <dbReference type="ARBA" id="ARBA00023125"/>
    </source>
</evidence>
<gene>
    <name evidence="11" type="ORF">F511_39341</name>
</gene>
<dbReference type="PANTHER" id="PTHR31089">
    <property type="entry name" value="CYCLIC DOF FACTOR 2"/>
    <property type="match status" value="1"/>
</dbReference>
<dbReference type="PANTHER" id="PTHR31089:SF75">
    <property type="entry name" value="CYCLIC DOF FACTOR 2"/>
    <property type="match status" value="1"/>
</dbReference>
<keyword evidence="2 8" id="KW-0863">Zinc-finger</keyword>
<keyword evidence="7 8" id="KW-0539">Nucleus</keyword>
<accession>A0A2Z7B9T4</accession>
<evidence type="ECO:0000256" key="2">
    <source>
        <dbReference type="ARBA" id="ARBA00022771"/>
    </source>
</evidence>
<evidence type="ECO:0000256" key="3">
    <source>
        <dbReference type="ARBA" id="ARBA00022833"/>
    </source>
</evidence>
<dbReference type="GO" id="GO:0003677">
    <property type="term" value="F:DNA binding"/>
    <property type="evidence" value="ECO:0007669"/>
    <property type="project" value="UniProtKB-UniRule"/>
</dbReference>
<name>A0A2Z7B9T4_9LAMI</name>
<evidence type="ECO:0000256" key="6">
    <source>
        <dbReference type="ARBA" id="ARBA00023163"/>
    </source>
</evidence>
<keyword evidence="6" id="KW-0804">Transcription</keyword>
<dbReference type="PROSITE" id="PS50884">
    <property type="entry name" value="ZF_DOF_2"/>
    <property type="match status" value="1"/>
</dbReference>
<feature type="region of interest" description="Disordered" evidence="9">
    <location>
        <begin position="390"/>
        <end position="439"/>
    </location>
</feature>
<keyword evidence="5 8" id="KW-0238">DNA-binding</keyword>
<reference evidence="11 12" key="1">
    <citation type="journal article" date="2015" name="Proc. Natl. Acad. Sci. U.S.A.">
        <title>The resurrection genome of Boea hygrometrica: A blueprint for survival of dehydration.</title>
        <authorList>
            <person name="Xiao L."/>
            <person name="Yang G."/>
            <person name="Zhang L."/>
            <person name="Yang X."/>
            <person name="Zhao S."/>
            <person name="Ji Z."/>
            <person name="Zhou Q."/>
            <person name="Hu M."/>
            <person name="Wang Y."/>
            <person name="Chen M."/>
            <person name="Xu Y."/>
            <person name="Jin H."/>
            <person name="Xiao X."/>
            <person name="Hu G."/>
            <person name="Bao F."/>
            <person name="Hu Y."/>
            <person name="Wan P."/>
            <person name="Li L."/>
            <person name="Deng X."/>
            <person name="Kuang T."/>
            <person name="Xiang C."/>
            <person name="Zhu J.K."/>
            <person name="Oliver M.J."/>
            <person name="He Y."/>
        </authorList>
    </citation>
    <scope>NUCLEOTIDE SEQUENCE [LARGE SCALE GENOMIC DNA]</scope>
    <source>
        <strain evidence="12">cv. XS01</strain>
    </source>
</reference>
<dbReference type="Proteomes" id="UP000250235">
    <property type="component" value="Unassembled WGS sequence"/>
</dbReference>
<feature type="region of interest" description="Disordered" evidence="9">
    <location>
        <begin position="84"/>
        <end position="145"/>
    </location>
</feature>
<evidence type="ECO:0000256" key="8">
    <source>
        <dbReference type="PROSITE-ProRule" id="PRU00071"/>
    </source>
</evidence>
<dbReference type="AlphaFoldDB" id="A0A2Z7B9T4"/>
<dbReference type="GO" id="GO:0003700">
    <property type="term" value="F:DNA-binding transcription factor activity"/>
    <property type="evidence" value="ECO:0007669"/>
    <property type="project" value="InterPro"/>
</dbReference>
<evidence type="ECO:0000256" key="7">
    <source>
        <dbReference type="ARBA" id="ARBA00023242"/>
    </source>
</evidence>
<feature type="compositionally biased region" description="Polar residues" evidence="9">
    <location>
        <begin position="392"/>
        <end position="403"/>
    </location>
</feature>
<dbReference type="Pfam" id="PF02701">
    <property type="entry name" value="Zn_ribbon_Dof"/>
    <property type="match status" value="1"/>
</dbReference>